<reference evidence="2" key="1">
    <citation type="submission" date="2020-11" db="EMBL/GenBank/DDBJ databases">
        <authorList>
            <consortium name="IVD NGS Lab"/>
        </authorList>
    </citation>
    <scope>NUCLEOTIDE SEQUENCE [LARGE SCALE GENOMIC DNA]</scope>
    <source>
        <strain evidence="2">ASFV Ken.rie1</strain>
    </source>
</reference>
<feature type="transmembrane region" description="Helical" evidence="1">
    <location>
        <begin position="12"/>
        <end position="33"/>
    </location>
</feature>
<proteinExistence type="predicted"/>
<evidence type="ECO:0000256" key="1">
    <source>
        <dbReference type="SAM" id="Phobius"/>
    </source>
</evidence>
<organismHost>
    <name type="scientific">Phacochoerus africanus</name>
    <name type="common">Warthog</name>
    <dbReference type="NCBI Taxonomy" id="41426"/>
</organismHost>
<name>A0A7R8V9X1_ASF</name>
<organismHost>
    <name type="scientific">Potamochoerus larvatus</name>
    <name type="common">Bushpig</name>
    <dbReference type="NCBI Taxonomy" id="273792"/>
</organismHost>
<organismHost>
    <name type="scientific">Ornithodoros</name>
    <name type="common">relapsing fever ticks</name>
    <dbReference type="NCBI Taxonomy" id="6937"/>
</organismHost>
<sequence>MFKLHHVSFNTIYNYWGGSLIALVLLWFANYYVEFIEASIDTNNCAL</sequence>
<organism evidence="2">
    <name type="scientific">African swine fever virus</name>
    <name type="common">ASFV</name>
    <dbReference type="NCBI Taxonomy" id="10497"/>
    <lineage>
        <taxon>Viruses</taxon>
        <taxon>Varidnaviria</taxon>
        <taxon>Bamfordvirae</taxon>
        <taxon>Nucleocytoviricota</taxon>
        <taxon>Pokkesviricetes</taxon>
        <taxon>Asfuvirales</taxon>
        <taxon>Asfarviridae</taxon>
        <taxon>Asfivirus</taxon>
        <taxon>Asfivirus haemorrhagiae</taxon>
    </lineage>
</organism>
<keyword evidence="1" id="KW-1133">Transmembrane helix</keyword>
<dbReference type="Proteomes" id="UP000594880">
    <property type="component" value="Segment"/>
</dbReference>
<keyword evidence="1" id="KW-0812">Transmembrane</keyword>
<organismHost>
    <name type="scientific">Ornithodoros moubata</name>
    <name type="common">Soft tick</name>
    <name type="synonym">Argasid tick</name>
    <dbReference type="NCBI Taxonomy" id="6938"/>
</organismHost>
<evidence type="ECO:0000313" key="2">
    <source>
        <dbReference type="EMBL" id="CAD7112227.1"/>
    </source>
</evidence>
<protein>
    <submittedName>
        <fullName evidence="2">ASFV G ACD 00350 CDS</fullName>
    </submittedName>
</protein>
<keyword evidence="1" id="KW-0472">Membrane</keyword>
<organismHost>
    <name type="scientific">Phacochoerus aethiopicus</name>
    <name type="common">Warthog</name>
    <dbReference type="NCBI Taxonomy" id="85517"/>
</organismHost>
<dbReference type="EMBL" id="LR899131">
    <property type="protein sequence ID" value="CAD7112227.1"/>
    <property type="molecule type" value="Genomic_DNA"/>
</dbReference>
<organismHost>
    <name type="scientific">Sus scrofa</name>
    <name type="common">Pig</name>
    <dbReference type="NCBI Taxonomy" id="9823"/>
</organismHost>
<accession>A0A7R8V9X1</accession>